<gene>
    <name evidence="1" type="ORF">N7452_000196</name>
</gene>
<evidence type="ECO:0000313" key="1">
    <source>
        <dbReference type="EMBL" id="KAJ5351222.1"/>
    </source>
</evidence>
<dbReference type="AlphaFoldDB" id="A0A9W9UND0"/>
<comment type="caution">
    <text evidence="1">The sequence shown here is derived from an EMBL/GenBank/DDBJ whole genome shotgun (WGS) entry which is preliminary data.</text>
</comment>
<sequence length="74" mass="8296">MPLKTEAVIRANVQSCLRDGALEWYTSELSDLERAALRTFPMDSEHGWLKLLKPGSNRALPRRRANCSQAITPG</sequence>
<organism evidence="1 2">
    <name type="scientific">Penicillium brevicompactum</name>
    <dbReference type="NCBI Taxonomy" id="5074"/>
    <lineage>
        <taxon>Eukaryota</taxon>
        <taxon>Fungi</taxon>
        <taxon>Dikarya</taxon>
        <taxon>Ascomycota</taxon>
        <taxon>Pezizomycotina</taxon>
        <taxon>Eurotiomycetes</taxon>
        <taxon>Eurotiomycetidae</taxon>
        <taxon>Eurotiales</taxon>
        <taxon>Aspergillaceae</taxon>
        <taxon>Penicillium</taxon>
    </lineage>
</organism>
<dbReference type="Proteomes" id="UP001147695">
    <property type="component" value="Unassembled WGS sequence"/>
</dbReference>
<reference evidence="1" key="2">
    <citation type="journal article" date="2023" name="IMA Fungus">
        <title>Comparative genomic study of the Penicillium genus elucidates a diverse pangenome and 15 lateral gene transfer events.</title>
        <authorList>
            <person name="Petersen C."/>
            <person name="Sorensen T."/>
            <person name="Nielsen M.R."/>
            <person name="Sondergaard T.E."/>
            <person name="Sorensen J.L."/>
            <person name="Fitzpatrick D.A."/>
            <person name="Frisvad J.C."/>
            <person name="Nielsen K.L."/>
        </authorList>
    </citation>
    <scope>NUCLEOTIDE SEQUENCE</scope>
    <source>
        <strain evidence="1">IBT 35673</strain>
    </source>
</reference>
<proteinExistence type="predicted"/>
<evidence type="ECO:0000313" key="2">
    <source>
        <dbReference type="Proteomes" id="UP001147695"/>
    </source>
</evidence>
<reference evidence="1" key="1">
    <citation type="submission" date="2022-12" db="EMBL/GenBank/DDBJ databases">
        <authorList>
            <person name="Petersen C."/>
        </authorList>
    </citation>
    <scope>NUCLEOTIDE SEQUENCE</scope>
    <source>
        <strain evidence="1">IBT 35673</strain>
    </source>
</reference>
<accession>A0A9W9UND0</accession>
<dbReference type="EMBL" id="JAPZBQ010000001">
    <property type="protein sequence ID" value="KAJ5351222.1"/>
    <property type="molecule type" value="Genomic_DNA"/>
</dbReference>
<protein>
    <submittedName>
        <fullName evidence="1">Uncharacterized protein</fullName>
    </submittedName>
</protein>
<name>A0A9W9UND0_PENBR</name>